<organism evidence="2 3">
    <name type="scientific">Segatella copri</name>
    <dbReference type="NCBI Taxonomy" id="165179"/>
    <lineage>
        <taxon>Bacteria</taxon>
        <taxon>Pseudomonadati</taxon>
        <taxon>Bacteroidota</taxon>
        <taxon>Bacteroidia</taxon>
        <taxon>Bacteroidales</taxon>
        <taxon>Prevotellaceae</taxon>
        <taxon>Segatella</taxon>
    </lineage>
</organism>
<keyword evidence="1" id="KW-0732">Signal</keyword>
<dbReference type="AlphaFoldDB" id="A0A6A7W889"/>
<evidence type="ECO:0000313" key="2">
    <source>
        <dbReference type="EMBL" id="MQP10683.1"/>
    </source>
</evidence>
<dbReference type="Proteomes" id="UP000384372">
    <property type="component" value="Unassembled WGS sequence"/>
</dbReference>
<dbReference type="EMBL" id="VZAD01000016">
    <property type="protein sequence ID" value="MQP10683.1"/>
    <property type="molecule type" value="Genomic_DNA"/>
</dbReference>
<sequence length="179" mass="20401">MKRIISILFMVVTGLVCSVNVNAQQLPDGYKKFLGVWNCEPPIGGFGNIKVIESDGKLVVRIKTGTEIRTCKDAELKNGKLYFSFAGVHEWGKWTVKNGKIMTESGGTDGPVSRIYDSFHYGNKIATELQQVWYFYLSENADGDMDLFCHNGIYYLKNDIVLFEQASSPYIHYRKYTNW</sequence>
<dbReference type="RefSeq" id="WP_158462541.1">
    <property type="nucleotide sequence ID" value="NZ_VZAD01000016.1"/>
</dbReference>
<gene>
    <name evidence="2" type="ORF">F7D20_01605</name>
</gene>
<proteinExistence type="predicted"/>
<name>A0A6A7W889_9BACT</name>
<keyword evidence="3" id="KW-1185">Reference proteome</keyword>
<reference evidence="2 3" key="1">
    <citation type="submission" date="2019-09" db="EMBL/GenBank/DDBJ databases">
        <title>Distinct polysaccharide growth profiles of human intestinal Prevotella copri isolates.</title>
        <authorList>
            <person name="Fehlner-Peach H."/>
            <person name="Magnabosco C."/>
            <person name="Raghavan V."/>
            <person name="Scher J.U."/>
            <person name="Tett A."/>
            <person name="Cox L.M."/>
            <person name="Gottsegen C."/>
            <person name="Watters A."/>
            <person name="Wiltshire- Gordon J.D."/>
            <person name="Segata N."/>
            <person name="Bonneau R."/>
            <person name="Littman D.R."/>
        </authorList>
    </citation>
    <scope>NUCLEOTIDE SEQUENCE [LARGE SCALE GENOMIC DNA]</scope>
    <source>
        <strain evidence="3">iAQ1173</strain>
    </source>
</reference>
<comment type="caution">
    <text evidence="2">The sequence shown here is derived from an EMBL/GenBank/DDBJ whole genome shotgun (WGS) entry which is preliminary data.</text>
</comment>
<feature type="signal peptide" evidence="1">
    <location>
        <begin position="1"/>
        <end position="23"/>
    </location>
</feature>
<evidence type="ECO:0000256" key="1">
    <source>
        <dbReference type="SAM" id="SignalP"/>
    </source>
</evidence>
<evidence type="ECO:0000313" key="3">
    <source>
        <dbReference type="Proteomes" id="UP000384372"/>
    </source>
</evidence>
<protein>
    <submittedName>
        <fullName evidence="2">Uncharacterized protein</fullName>
    </submittedName>
</protein>
<accession>A0A6A7W889</accession>
<feature type="chain" id="PRO_5025403510" evidence="1">
    <location>
        <begin position="24"/>
        <end position="179"/>
    </location>
</feature>